<proteinExistence type="predicted"/>
<dbReference type="Proteomes" id="UP000045285">
    <property type="component" value="Unassembled WGS sequence"/>
</dbReference>
<dbReference type="InterPro" id="IPR047655">
    <property type="entry name" value="Transpos_IS630-like"/>
</dbReference>
<accession>A0A090E2M0</accession>
<feature type="domain" description="Tc1-like transposase DDE" evidence="1">
    <location>
        <begin position="9"/>
        <end position="147"/>
    </location>
</feature>
<dbReference type="AlphaFoldDB" id="A0A090E2M0"/>
<reference evidence="3" key="1">
    <citation type="submission" date="2014-08" db="EMBL/GenBank/DDBJ databases">
        <authorList>
            <person name="Moulin L."/>
        </authorList>
    </citation>
    <scope>NUCLEOTIDE SEQUENCE [LARGE SCALE GENOMIC DNA]</scope>
</reference>
<dbReference type="InterPro" id="IPR038717">
    <property type="entry name" value="Tc1-like_DDE_dom"/>
</dbReference>
<keyword evidence="3" id="KW-1185">Reference proteome</keyword>
<dbReference type="Gene3D" id="3.30.420.10">
    <property type="entry name" value="Ribonuclease H-like superfamily/Ribonuclease H"/>
    <property type="match status" value="1"/>
</dbReference>
<organism evidence="2 3">
    <name type="scientific">Mesorhizobium plurifarium</name>
    <dbReference type="NCBI Taxonomy" id="69974"/>
    <lineage>
        <taxon>Bacteria</taxon>
        <taxon>Pseudomonadati</taxon>
        <taxon>Pseudomonadota</taxon>
        <taxon>Alphaproteobacteria</taxon>
        <taxon>Hyphomicrobiales</taxon>
        <taxon>Phyllobacteriaceae</taxon>
        <taxon>Mesorhizobium</taxon>
    </lineage>
</organism>
<gene>
    <name evidence="2" type="ORF">MPL3356_340157</name>
</gene>
<sequence>MPKGKPIEIWWQDEARIGQKNGIVRQWARRGTRPRQPADQRYESAYLFGAICPARGAGAALVLPYADTWAMQQHLDEISRHVKRGAHAVLLLDRAGWHTTDKLKVPRNISPIFLPSRSPELNPVENVWQFMRQNWLSNRVFDTYNDIIDAACQAWRKLIAQPDTITSIGMRQWAHIGQSK</sequence>
<evidence type="ECO:0000313" key="3">
    <source>
        <dbReference type="Proteomes" id="UP000045285"/>
    </source>
</evidence>
<protein>
    <submittedName>
        <fullName evidence="2">Transposase</fullName>
    </submittedName>
</protein>
<dbReference type="Pfam" id="PF13358">
    <property type="entry name" value="DDE_3"/>
    <property type="match status" value="1"/>
</dbReference>
<dbReference type="NCBIfam" id="NF033545">
    <property type="entry name" value="transpos_IS630"/>
    <property type="match status" value="1"/>
</dbReference>
<name>A0A090E2M0_MESPL</name>
<evidence type="ECO:0000313" key="2">
    <source>
        <dbReference type="EMBL" id="CDX21058.1"/>
    </source>
</evidence>
<evidence type="ECO:0000259" key="1">
    <source>
        <dbReference type="Pfam" id="PF13358"/>
    </source>
</evidence>
<dbReference type="EMBL" id="CCMZ01000028">
    <property type="protein sequence ID" value="CDX21058.1"/>
    <property type="molecule type" value="Genomic_DNA"/>
</dbReference>
<dbReference type="InterPro" id="IPR036397">
    <property type="entry name" value="RNaseH_sf"/>
</dbReference>
<dbReference type="GO" id="GO:0003676">
    <property type="term" value="F:nucleic acid binding"/>
    <property type="evidence" value="ECO:0007669"/>
    <property type="project" value="InterPro"/>
</dbReference>